<evidence type="ECO:0000256" key="1">
    <source>
        <dbReference type="ARBA" id="ARBA00022448"/>
    </source>
</evidence>
<dbReference type="InterPro" id="IPR027417">
    <property type="entry name" value="P-loop_NTPase"/>
</dbReference>
<feature type="domain" description="ABC transporter" evidence="6">
    <location>
        <begin position="2"/>
        <end position="232"/>
    </location>
</feature>
<keyword evidence="3" id="KW-0547">Nucleotide-binding</keyword>
<dbReference type="GO" id="GO:0015689">
    <property type="term" value="P:molybdate ion transport"/>
    <property type="evidence" value="ECO:0007669"/>
    <property type="project" value="InterPro"/>
</dbReference>
<dbReference type="GO" id="GO:0016887">
    <property type="term" value="F:ATP hydrolysis activity"/>
    <property type="evidence" value="ECO:0007669"/>
    <property type="project" value="InterPro"/>
</dbReference>
<keyword evidence="9" id="KW-1185">Reference proteome</keyword>
<dbReference type="InterPro" id="IPR005116">
    <property type="entry name" value="Transp-assoc_OB_typ1"/>
</dbReference>
<dbReference type="AlphaFoldDB" id="A0A1G9I7S1"/>
<evidence type="ECO:0000256" key="5">
    <source>
        <dbReference type="PROSITE-ProRule" id="PRU01213"/>
    </source>
</evidence>
<name>A0A1G9I7S1_9ACTN</name>
<evidence type="ECO:0000256" key="4">
    <source>
        <dbReference type="ARBA" id="ARBA00022840"/>
    </source>
</evidence>
<sequence>MAEALTVSATIAGRGFDVDLTIAEGERVAVVGPNGAGKSTLLQLVAGSLRPTSGSVALGGREVASPTTYLPPHRRRVAYVEQRPLLFPHLDVLENVMFGPLARGVKRQAARARAVAELEATGCGDLVHRRPAQLSGGQAQRVSLARGLAFDPDVVLLDEPFAALDASVTPELRRLLRHRLHGLTTILVTHELLDVVTLADRIVALEDGGVVADGPVERVSASPSTQFLADLVGVNLLGGTVVAGNRLDLGVVELTGLYNDDLVPGHHGRATVAPDAISLHRSRPEGSPRNALRGSVVAIEPRGPVVGVTVDVGQRLRASLTPAAVAELELSPGEEVVAVVKATQVRLHPGD</sequence>
<dbReference type="PANTHER" id="PTHR42781">
    <property type="entry name" value="SPERMIDINE/PUTRESCINE IMPORT ATP-BINDING PROTEIN POTA"/>
    <property type="match status" value="1"/>
</dbReference>
<accession>A0A1G9I7S1</accession>
<dbReference type="InterPro" id="IPR017871">
    <property type="entry name" value="ABC_transporter-like_CS"/>
</dbReference>
<reference evidence="8 9" key="1">
    <citation type="submission" date="2016-10" db="EMBL/GenBank/DDBJ databases">
        <authorList>
            <person name="de Groot N.N."/>
        </authorList>
    </citation>
    <scope>NUCLEOTIDE SEQUENCE [LARGE SCALE GENOMIC DNA]</scope>
    <source>
        <strain evidence="8 9">CGMCC 1.9159</strain>
    </source>
</reference>
<dbReference type="OrthoDB" id="3180400at2"/>
<feature type="domain" description="Mop" evidence="7">
    <location>
        <begin position="285"/>
        <end position="349"/>
    </location>
</feature>
<dbReference type="STRING" id="686624.SAMN04488242_0777"/>
<dbReference type="Pfam" id="PF00005">
    <property type="entry name" value="ABC_tran"/>
    <property type="match status" value="1"/>
</dbReference>
<gene>
    <name evidence="8" type="ORF">SAMN04488242_0777</name>
</gene>
<dbReference type="SUPFAM" id="SSF50331">
    <property type="entry name" value="MOP-like"/>
    <property type="match status" value="1"/>
</dbReference>
<keyword evidence="2 5" id="KW-0500">Molybdenum</keyword>
<evidence type="ECO:0000259" key="7">
    <source>
        <dbReference type="PROSITE" id="PS51866"/>
    </source>
</evidence>
<dbReference type="PANTHER" id="PTHR42781:SF4">
    <property type="entry name" value="SPERMIDINE_PUTRESCINE IMPORT ATP-BINDING PROTEIN POTA"/>
    <property type="match status" value="1"/>
</dbReference>
<protein>
    <submittedName>
        <fullName evidence="8">Molybdate transport system ATP-binding protein</fullName>
    </submittedName>
</protein>
<dbReference type="InterPro" id="IPR050093">
    <property type="entry name" value="ABC_SmlMolc_Importer"/>
</dbReference>
<dbReference type="InterPro" id="IPR004606">
    <property type="entry name" value="Mop_domain"/>
</dbReference>
<dbReference type="Proteomes" id="UP000199475">
    <property type="component" value="Unassembled WGS sequence"/>
</dbReference>
<dbReference type="InterPro" id="IPR003593">
    <property type="entry name" value="AAA+_ATPase"/>
</dbReference>
<proteinExistence type="predicted"/>
<dbReference type="EMBL" id="FNGP01000001">
    <property type="protein sequence ID" value="SDL21281.1"/>
    <property type="molecule type" value="Genomic_DNA"/>
</dbReference>
<dbReference type="SMART" id="SM00382">
    <property type="entry name" value="AAA"/>
    <property type="match status" value="1"/>
</dbReference>
<dbReference type="SUPFAM" id="SSF52540">
    <property type="entry name" value="P-loop containing nucleoside triphosphate hydrolases"/>
    <property type="match status" value="1"/>
</dbReference>
<organism evidence="8 9">
    <name type="scientific">Tessaracoccus oleiagri</name>
    <dbReference type="NCBI Taxonomy" id="686624"/>
    <lineage>
        <taxon>Bacteria</taxon>
        <taxon>Bacillati</taxon>
        <taxon>Actinomycetota</taxon>
        <taxon>Actinomycetes</taxon>
        <taxon>Propionibacteriales</taxon>
        <taxon>Propionibacteriaceae</taxon>
        <taxon>Tessaracoccus</taxon>
    </lineage>
</organism>
<evidence type="ECO:0000259" key="6">
    <source>
        <dbReference type="PROSITE" id="PS50893"/>
    </source>
</evidence>
<dbReference type="Gene3D" id="2.40.50.100">
    <property type="match status" value="1"/>
</dbReference>
<dbReference type="InterPro" id="IPR008995">
    <property type="entry name" value="Mo/tungstate-bd_C_term_dom"/>
</dbReference>
<dbReference type="PROSITE" id="PS51866">
    <property type="entry name" value="MOP"/>
    <property type="match status" value="1"/>
</dbReference>
<evidence type="ECO:0000313" key="9">
    <source>
        <dbReference type="Proteomes" id="UP000199475"/>
    </source>
</evidence>
<keyword evidence="1" id="KW-0813">Transport</keyword>
<dbReference type="InterPro" id="IPR003439">
    <property type="entry name" value="ABC_transporter-like_ATP-bd"/>
</dbReference>
<evidence type="ECO:0000256" key="2">
    <source>
        <dbReference type="ARBA" id="ARBA00022505"/>
    </source>
</evidence>
<dbReference type="Gene3D" id="3.40.50.300">
    <property type="entry name" value="P-loop containing nucleotide triphosphate hydrolases"/>
    <property type="match status" value="1"/>
</dbReference>
<keyword evidence="4 8" id="KW-0067">ATP-binding</keyword>
<dbReference type="PROSITE" id="PS50893">
    <property type="entry name" value="ABC_TRANSPORTER_2"/>
    <property type="match status" value="1"/>
</dbReference>
<dbReference type="Pfam" id="PF03459">
    <property type="entry name" value="TOBE"/>
    <property type="match status" value="1"/>
</dbReference>
<dbReference type="RefSeq" id="WP_093249032.1">
    <property type="nucleotide sequence ID" value="NZ_FNGP01000001.1"/>
</dbReference>
<evidence type="ECO:0000313" key="8">
    <source>
        <dbReference type="EMBL" id="SDL21281.1"/>
    </source>
</evidence>
<dbReference type="GO" id="GO:0005524">
    <property type="term" value="F:ATP binding"/>
    <property type="evidence" value="ECO:0007669"/>
    <property type="project" value="UniProtKB-KW"/>
</dbReference>
<dbReference type="PROSITE" id="PS00211">
    <property type="entry name" value="ABC_TRANSPORTER_1"/>
    <property type="match status" value="1"/>
</dbReference>
<evidence type="ECO:0000256" key="3">
    <source>
        <dbReference type="ARBA" id="ARBA00022741"/>
    </source>
</evidence>